<gene>
    <name evidence="2" type="ORF">D3871_18085</name>
</gene>
<comment type="caution">
    <text evidence="2">The sequence shown here is derived from an EMBL/GenBank/DDBJ whole genome shotgun (WGS) entry which is preliminary data.</text>
</comment>
<dbReference type="EMBL" id="QYUO01000002">
    <property type="protein sequence ID" value="RJF95341.1"/>
    <property type="molecule type" value="Genomic_DNA"/>
</dbReference>
<organism evidence="2 3">
    <name type="scientific">Noviherbaspirillum saxi</name>
    <dbReference type="NCBI Taxonomy" id="2320863"/>
    <lineage>
        <taxon>Bacteria</taxon>
        <taxon>Pseudomonadati</taxon>
        <taxon>Pseudomonadota</taxon>
        <taxon>Betaproteobacteria</taxon>
        <taxon>Burkholderiales</taxon>
        <taxon>Oxalobacteraceae</taxon>
        <taxon>Noviherbaspirillum</taxon>
    </lineage>
</organism>
<dbReference type="Gene3D" id="3.10.180.10">
    <property type="entry name" value="2,3-Dihydroxybiphenyl 1,2-Dioxygenase, domain 1"/>
    <property type="match status" value="1"/>
</dbReference>
<name>A0A3A3FKU1_9BURK</name>
<dbReference type="RefSeq" id="WP_119770491.1">
    <property type="nucleotide sequence ID" value="NZ_QYUO01000002.1"/>
</dbReference>
<dbReference type="AlphaFoldDB" id="A0A3A3FKU1"/>
<sequence>MSLTLLLRCNDIEETREFYETVLGFNVSETAGTLTAERSRAKLVFTQQDLWRSLPVCSGTIYFTVSDADSYFASLQDRVSVAWPAQDRPHGSREFGINDCNGYYLAFQQHVSFKP</sequence>
<dbReference type="OrthoDB" id="9803104at2"/>
<dbReference type="InterPro" id="IPR029068">
    <property type="entry name" value="Glyas_Bleomycin-R_OHBP_Dase"/>
</dbReference>
<reference evidence="3" key="1">
    <citation type="submission" date="2018-09" db="EMBL/GenBank/DDBJ databases">
        <authorList>
            <person name="Zhu H."/>
        </authorList>
    </citation>
    <scope>NUCLEOTIDE SEQUENCE [LARGE SCALE GENOMIC DNA]</scope>
    <source>
        <strain evidence="3">K1R23-30</strain>
    </source>
</reference>
<keyword evidence="3" id="KW-1185">Reference proteome</keyword>
<dbReference type="Proteomes" id="UP000265955">
    <property type="component" value="Unassembled WGS sequence"/>
</dbReference>
<accession>A0A3A3FKU1</accession>
<dbReference type="Pfam" id="PF00903">
    <property type="entry name" value="Glyoxalase"/>
    <property type="match status" value="1"/>
</dbReference>
<feature type="domain" description="Glyoxalase/fosfomycin resistance/dioxygenase" evidence="1">
    <location>
        <begin position="5"/>
        <end position="107"/>
    </location>
</feature>
<evidence type="ECO:0000313" key="2">
    <source>
        <dbReference type="EMBL" id="RJF95341.1"/>
    </source>
</evidence>
<proteinExistence type="predicted"/>
<dbReference type="InterPro" id="IPR004360">
    <property type="entry name" value="Glyas_Fos-R_dOase_dom"/>
</dbReference>
<protein>
    <submittedName>
        <fullName evidence="2">Bleomycin resistance family protein</fullName>
    </submittedName>
</protein>
<evidence type="ECO:0000259" key="1">
    <source>
        <dbReference type="Pfam" id="PF00903"/>
    </source>
</evidence>
<dbReference type="SUPFAM" id="SSF54593">
    <property type="entry name" value="Glyoxalase/Bleomycin resistance protein/Dihydroxybiphenyl dioxygenase"/>
    <property type="match status" value="1"/>
</dbReference>
<evidence type="ECO:0000313" key="3">
    <source>
        <dbReference type="Proteomes" id="UP000265955"/>
    </source>
</evidence>